<evidence type="ECO:0000313" key="2">
    <source>
        <dbReference type="EMBL" id="SDT42444.1"/>
    </source>
</evidence>
<keyword evidence="2" id="KW-0808">Transferase</keyword>
<proteinExistence type="predicted"/>
<name>A0A1H2A9A6_9ACTN</name>
<dbReference type="Proteomes" id="UP000199103">
    <property type="component" value="Chromosome I"/>
</dbReference>
<feature type="compositionally biased region" description="Basic residues" evidence="1">
    <location>
        <begin position="51"/>
        <end position="61"/>
    </location>
</feature>
<feature type="compositionally biased region" description="Low complexity" evidence="1">
    <location>
        <begin position="609"/>
        <end position="627"/>
    </location>
</feature>
<dbReference type="STRING" id="630515.SAMN04489812_5759"/>
<feature type="compositionally biased region" description="Low complexity" evidence="1">
    <location>
        <begin position="36"/>
        <end position="50"/>
    </location>
</feature>
<organism evidence="2 3">
    <name type="scientific">Microlunatus soli</name>
    <dbReference type="NCBI Taxonomy" id="630515"/>
    <lineage>
        <taxon>Bacteria</taxon>
        <taxon>Bacillati</taxon>
        <taxon>Actinomycetota</taxon>
        <taxon>Actinomycetes</taxon>
        <taxon>Propionibacteriales</taxon>
        <taxon>Propionibacteriaceae</taxon>
        <taxon>Microlunatus</taxon>
    </lineage>
</organism>
<dbReference type="InterPro" id="IPR002495">
    <property type="entry name" value="Glyco_trans_8"/>
</dbReference>
<dbReference type="Pfam" id="PF01501">
    <property type="entry name" value="Glyco_transf_8"/>
    <property type="match status" value="1"/>
</dbReference>
<dbReference type="SUPFAM" id="SSF53448">
    <property type="entry name" value="Nucleotide-diphospho-sugar transferases"/>
    <property type="match status" value="1"/>
</dbReference>
<dbReference type="GO" id="GO:0016757">
    <property type="term" value="F:glycosyltransferase activity"/>
    <property type="evidence" value="ECO:0007669"/>
    <property type="project" value="InterPro"/>
</dbReference>
<accession>A0A1H2A9A6</accession>
<dbReference type="AlphaFoldDB" id="A0A1H2A9A6"/>
<sequence length="905" mass="98667">MPTPRQLARHLPAPAKSRIKAVLRRLESTGVLGGQPTKKPATAKSTPTKPAAKKPAAKKPAAKPAGPPPNPLRVIAMGREVPRSALRAPQVVSLARGLIEEGDSAFAISAAEALHRSEETRELGSLVAAIVAFERGYQSAAWAYLQEVPTQLWSRHALKEYVVSGLESDPDTVHTALTELAAAPSPQVSPAGWFDATSTLFGYGSADLARTLYERFDRATDTANAPDTLLEQHRDWLRPWVAKDPDSPSAPAVPDGRVSFAVMDYGHPGRSRASANIGDHVQSIASLGHLVRRQNVHYHGEDDLLELMKRLGDRVPDRLRLDSAPAEVELLTVDRDASMYSPIPPNTWTLGFGWFMHPIYEMRCGFPFHDNLLPIFVSFHCSKRDLLTPDAIEYLKKFGPIGCRDWTTVDILLSVGVEAFFSGCLTTTTSTVFADLEQRPGPDAPVAYVDVPDDAVPAGGKVFKHSSDKIRFRSFVRNVNDAVELLETYRTGYSKVVTSRLHGYLPSRSLGMEVDFVPKNRSDPRFEGLQDITDEAFEAIRNGMLTKLDAIFTRILAGDDAETVYAAWHEINKDDVAFARARHSEPAAFAPHDPQLLSDAAAKAISGTTAGTTSGAADETSGAADETSGAADDPQRLDLVVHVGEQGRERLEQGLIRMVGTASAASSRPIGLTVISRAKEPVDQAWLAGRLPGVTVRVLSTVDLGESLQQPNGKPVSKRDLDVSLLPDLLPDLDRVLVLSGDAIVQGDLSALYDLDLGEHRFAAPTTRTVKGRSGFALIHAAANRLRDRTELAADLRRTAHGRHAFDFDSYTTDVLLLDLAGLRADGFTEAFVPYLAEFGLSLRELLSFYAGPNRTEVPADWHVVPTRGPIGEPQLLHWADSLKPWFQRIVPGEEYWREAGKESA</sequence>
<feature type="region of interest" description="Disordered" evidence="1">
    <location>
        <begin position="25"/>
        <end position="72"/>
    </location>
</feature>
<dbReference type="Gene3D" id="3.90.550.10">
    <property type="entry name" value="Spore Coat Polysaccharide Biosynthesis Protein SpsA, Chain A"/>
    <property type="match status" value="1"/>
</dbReference>
<dbReference type="OrthoDB" id="5672604at2"/>
<dbReference type="InterPro" id="IPR029044">
    <property type="entry name" value="Nucleotide-diphossugar_trans"/>
</dbReference>
<feature type="region of interest" description="Disordered" evidence="1">
    <location>
        <begin position="609"/>
        <end position="636"/>
    </location>
</feature>
<dbReference type="RefSeq" id="WP_091530431.1">
    <property type="nucleotide sequence ID" value="NZ_LT629772.1"/>
</dbReference>
<evidence type="ECO:0000313" key="3">
    <source>
        <dbReference type="Proteomes" id="UP000199103"/>
    </source>
</evidence>
<dbReference type="EMBL" id="LT629772">
    <property type="protein sequence ID" value="SDT42444.1"/>
    <property type="molecule type" value="Genomic_DNA"/>
</dbReference>
<keyword evidence="3" id="KW-1185">Reference proteome</keyword>
<reference evidence="2 3" key="1">
    <citation type="submission" date="2016-10" db="EMBL/GenBank/DDBJ databases">
        <authorList>
            <person name="de Groot N.N."/>
        </authorList>
    </citation>
    <scope>NUCLEOTIDE SEQUENCE [LARGE SCALE GENOMIC DNA]</scope>
    <source>
        <strain evidence="2 3">DSM 21800</strain>
    </source>
</reference>
<evidence type="ECO:0000256" key="1">
    <source>
        <dbReference type="SAM" id="MobiDB-lite"/>
    </source>
</evidence>
<protein>
    <submittedName>
        <fullName evidence="2">Glycosyl transferase family 8</fullName>
    </submittedName>
</protein>
<gene>
    <name evidence="2" type="ORF">SAMN04489812_5759</name>
</gene>